<dbReference type="GeneID" id="76833682"/>
<dbReference type="RefSeq" id="WP_268186766.1">
    <property type="nucleotide sequence ID" value="NZ_CP113361.1"/>
</dbReference>
<feature type="binding site" evidence="9">
    <location>
        <position position="99"/>
    </location>
    <ligand>
        <name>Mg(2+)</name>
        <dbReference type="ChEBI" id="CHEBI:18420"/>
        <label>2</label>
    </ligand>
</feature>
<dbReference type="PIRSF" id="PIRSF500210">
    <property type="entry name" value="FBPtase"/>
    <property type="match status" value="1"/>
</dbReference>
<feature type="binding site" evidence="9">
    <location>
        <position position="101"/>
    </location>
    <ligand>
        <name>Mg(2+)</name>
        <dbReference type="ChEBI" id="CHEBI:18420"/>
        <label>1</label>
    </ligand>
</feature>
<evidence type="ECO:0000256" key="9">
    <source>
        <dbReference type="HAMAP-Rule" id="MF_01855"/>
    </source>
</evidence>
<dbReference type="PRINTS" id="PR00115">
    <property type="entry name" value="F16BPHPHTASE"/>
</dbReference>
<dbReference type="GO" id="GO:0006094">
    <property type="term" value="P:gluconeogenesis"/>
    <property type="evidence" value="ECO:0007669"/>
    <property type="project" value="UniProtKB-UniRule"/>
</dbReference>
<keyword evidence="8 9" id="KW-0119">Carbohydrate metabolism</keyword>
<evidence type="ECO:0000256" key="10">
    <source>
        <dbReference type="RuleBase" id="RU000508"/>
    </source>
</evidence>
<dbReference type="Gene3D" id="3.30.540.10">
    <property type="entry name" value="Fructose-1,6-Bisphosphatase, subunit A, domain 1"/>
    <property type="match status" value="1"/>
</dbReference>
<proteinExistence type="inferred from homology"/>
<feature type="domain" description="Fructose-1-6-bisphosphatase class 1 C-terminal" evidence="12">
    <location>
        <begin position="176"/>
        <end position="297"/>
    </location>
</feature>
<dbReference type="PANTHER" id="PTHR11556:SF35">
    <property type="entry name" value="SEDOHEPTULOSE-1,7-BISPHOSPHATASE, CHLOROPLASTIC"/>
    <property type="match status" value="1"/>
</dbReference>
<dbReference type="PROSITE" id="PS00124">
    <property type="entry name" value="FBPASE"/>
    <property type="match status" value="1"/>
</dbReference>
<dbReference type="InterPro" id="IPR028343">
    <property type="entry name" value="FBPtase"/>
</dbReference>
<dbReference type="AlphaFoldDB" id="A0A9X9T7W6"/>
<dbReference type="Pfam" id="PF18913">
    <property type="entry name" value="FBPase_C"/>
    <property type="match status" value="1"/>
</dbReference>
<keyword evidence="14" id="KW-1185">Reference proteome</keyword>
<comment type="subunit">
    <text evidence="9">Homotetramer.</text>
</comment>
<dbReference type="GO" id="GO:0005829">
    <property type="term" value="C:cytosol"/>
    <property type="evidence" value="ECO:0007669"/>
    <property type="project" value="TreeGrafter"/>
</dbReference>
<comment type="subcellular location">
    <subcellularLocation>
        <location evidence="9">Cytoplasm</location>
    </subcellularLocation>
</comment>
<feature type="domain" description="Fructose-1-6-bisphosphatase class I N-terminal" evidence="11">
    <location>
        <begin position="39"/>
        <end position="170"/>
    </location>
</feature>
<evidence type="ECO:0000256" key="5">
    <source>
        <dbReference type="ARBA" id="ARBA00022723"/>
    </source>
</evidence>
<feature type="binding site" evidence="9">
    <location>
        <position position="79"/>
    </location>
    <ligand>
        <name>Mg(2+)</name>
        <dbReference type="ChEBI" id="CHEBI:18420"/>
        <label>1</label>
    </ligand>
</feature>
<dbReference type="PANTHER" id="PTHR11556">
    <property type="entry name" value="FRUCTOSE-1,6-BISPHOSPHATASE-RELATED"/>
    <property type="match status" value="1"/>
</dbReference>
<keyword evidence="5 9" id="KW-0479">Metal-binding</keyword>
<evidence type="ECO:0000256" key="4">
    <source>
        <dbReference type="ARBA" id="ARBA00022490"/>
    </source>
</evidence>
<dbReference type="InterPro" id="IPR044015">
    <property type="entry name" value="FBPase_C_dom"/>
</dbReference>
<feature type="binding site" evidence="9">
    <location>
        <position position="99"/>
    </location>
    <ligand>
        <name>Mg(2+)</name>
        <dbReference type="ChEBI" id="CHEBI:18420"/>
        <label>1</label>
    </ligand>
</feature>
<dbReference type="InterPro" id="IPR000146">
    <property type="entry name" value="FBPase_class-1"/>
</dbReference>
<dbReference type="CDD" id="cd00354">
    <property type="entry name" value="FBPase"/>
    <property type="match status" value="1"/>
</dbReference>
<dbReference type="HAMAP" id="MF_01855">
    <property type="entry name" value="FBPase_class1"/>
    <property type="match status" value="1"/>
</dbReference>
<comment type="similarity">
    <text evidence="3 9 10">Belongs to the FBPase class 1 family.</text>
</comment>
<keyword evidence="4 9" id="KW-0963">Cytoplasm</keyword>
<evidence type="ECO:0000259" key="11">
    <source>
        <dbReference type="Pfam" id="PF00316"/>
    </source>
</evidence>
<feature type="binding site" evidence="9">
    <location>
        <begin position="102"/>
        <end position="105"/>
    </location>
    <ligand>
        <name>substrate</name>
    </ligand>
</feature>
<feature type="binding site" evidence="9">
    <location>
        <position position="245"/>
    </location>
    <ligand>
        <name>Mg(2+)</name>
        <dbReference type="ChEBI" id="CHEBI:18420"/>
        <label>2</label>
    </ligand>
</feature>
<dbReference type="GO" id="GO:0030388">
    <property type="term" value="P:fructose 1,6-bisphosphate metabolic process"/>
    <property type="evidence" value="ECO:0007669"/>
    <property type="project" value="TreeGrafter"/>
</dbReference>
<feature type="binding site" evidence="9">
    <location>
        <position position="239"/>
    </location>
    <ligand>
        <name>substrate</name>
    </ligand>
</feature>
<feature type="binding site" evidence="9">
    <location>
        <position position="209"/>
    </location>
    <ligand>
        <name>substrate</name>
    </ligand>
</feature>
<dbReference type="Gene3D" id="3.40.190.80">
    <property type="match status" value="1"/>
</dbReference>
<evidence type="ECO:0000256" key="1">
    <source>
        <dbReference type="ARBA" id="ARBA00001273"/>
    </source>
</evidence>
<evidence type="ECO:0000256" key="3">
    <source>
        <dbReference type="ARBA" id="ARBA00010941"/>
    </source>
</evidence>
<comment type="catalytic activity">
    <reaction evidence="1 9">
        <text>beta-D-fructose 1,6-bisphosphate + H2O = beta-D-fructose 6-phosphate + phosphate</text>
        <dbReference type="Rhea" id="RHEA:11064"/>
        <dbReference type="ChEBI" id="CHEBI:15377"/>
        <dbReference type="ChEBI" id="CHEBI:32966"/>
        <dbReference type="ChEBI" id="CHEBI:43474"/>
        <dbReference type="ChEBI" id="CHEBI:57634"/>
        <dbReference type="EC" id="3.1.3.11"/>
    </reaction>
</comment>
<evidence type="ECO:0000256" key="6">
    <source>
        <dbReference type="ARBA" id="ARBA00022801"/>
    </source>
</evidence>
<dbReference type="EC" id="3.1.3.11" evidence="9"/>
<dbReference type="EMBL" id="CP113361">
    <property type="protein sequence ID" value="WAI01524.1"/>
    <property type="molecule type" value="Genomic_DNA"/>
</dbReference>
<sequence>MKTLRHYLDETACEEPLKDLIELIAYQSIPIRDAFIDNQTYADTENVYGEEQAALDKWADQHIISVLGESGFVKAIASEEQADIVRFPDAYGDYSVVMDPLDGSSLIQVNLAVGTIIGIYRGGDPLQKGEDLAVAMYMLYGPMTVLALTVGDGVFTFAMNSEGIFVLLKEDIQMPEGKLFGSGGLRNEWLPGHQDFISLCEQSGGKLRYSGSFVADFHQILTYGGVYCYPAVVGKPEGKLRLVFEGNPIGFIAKQAGGAISDGTQDLLTILPEKPDHRTPIYVGSRKIIESAESCMKQ</sequence>
<dbReference type="GO" id="GO:0000287">
    <property type="term" value="F:magnesium ion binding"/>
    <property type="evidence" value="ECO:0007669"/>
    <property type="project" value="UniProtKB-UniRule"/>
</dbReference>
<comment type="caution">
    <text evidence="9">Lacks conserved residue(s) required for the propagation of feature annotation.</text>
</comment>
<dbReference type="GO" id="GO:0006000">
    <property type="term" value="P:fructose metabolic process"/>
    <property type="evidence" value="ECO:0007669"/>
    <property type="project" value="TreeGrafter"/>
</dbReference>
<evidence type="ECO:0000259" key="12">
    <source>
        <dbReference type="Pfam" id="PF18913"/>
    </source>
</evidence>
<keyword evidence="7 9" id="KW-0460">Magnesium</keyword>
<evidence type="ECO:0000256" key="7">
    <source>
        <dbReference type="ARBA" id="ARBA00022842"/>
    </source>
</evidence>
<dbReference type="GO" id="GO:0005986">
    <property type="term" value="P:sucrose biosynthetic process"/>
    <property type="evidence" value="ECO:0007669"/>
    <property type="project" value="TreeGrafter"/>
</dbReference>
<feature type="binding site" evidence="9">
    <location>
        <position position="102"/>
    </location>
    <ligand>
        <name>Mg(2+)</name>
        <dbReference type="ChEBI" id="CHEBI:18420"/>
        <label>2</label>
    </ligand>
</feature>
<dbReference type="KEGG" id="mou:OU421_01230"/>
<keyword evidence="6 9" id="KW-0378">Hydrolase</keyword>
<dbReference type="PIRSF" id="PIRSF000904">
    <property type="entry name" value="FBPtase_SBPase"/>
    <property type="match status" value="1"/>
</dbReference>
<evidence type="ECO:0000256" key="8">
    <source>
        <dbReference type="ARBA" id="ARBA00023277"/>
    </source>
</evidence>
<comment type="pathway">
    <text evidence="2">Carbohydrate biosynthesis; Calvin cycle.</text>
</comment>
<protein>
    <recommendedName>
        <fullName evidence="9">Fructose-1,6-bisphosphatase class 1</fullName>
        <shortName evidence="9">FBPase class 1</shortName>
        <ecNumber evidence="9">3.1.3.11</ecNumber>
    </recommendedName>
    <alternativeName>
        <fullName evidence="9">D-fructose-1,6-bisphosphate 1-phosphohydrolase class 1</fullName>
    </alternativeName>
</protein>
<reference evidence="13" key="1">
    <citation type="submission" date="2022-11" db="EMBL/GenBank/DDBJ databases">
        <title>Complete genome sequence of Methanogenium organophilum DSM 3596.</title>
        <authorList>
            <person name="Chen S.-C."/>
            <person name="Lai S.-J."/>
            <person name="You Y.-T."/>
        </authorList>
    </citation>
    <scope>NUCLEOTIDE SEQUENCE</scope>
    <source>
        <strain evidence="13">DSM 3596</strain>
    </source>
</reference>
<comment type="cofactor">
    <cofactor evidence="9">
        <name>Mg(2+)</name>
        <dbReference type="ChEBI" id="CHEBI:18420"/>
    </cofactor>
    <text evidence="9">Binds 2 magnesium ions per subunit.</text>
</comment>
<dbReference type="InterPro" id="IPR020548">
    <property type="entry name" value="Fructose_bisphosphatase_AS"/>
</dbReference>
<gene>
    <name evidence="9" type="primary">fbp</name>
    <name evidence="13" type="ORF">OU421_01230</name>
</gene>
<accession>A0A9X9T7W6</accession>
<dbReference type="Proteomes" id="UP001163096">
    <property type="component" value="Chromosome"/>
</dbReference>
<dbReference type="Pfam" id="PF00316">
    <property type="entry name" value="FBPase"/>
    <property type="match status" value="1"/>
</dbReference>
<evidence type="ECO:0000313" key="14">
    <source>
        <dbReference type="Proteomes" id="UP001163096"/>
    </source>
</evidence>
<dbReference type="SUPFAM" id="SSF56655">
    <property type="entry name" value="Carbohydrate phosphatase"/>
    <property type="match status" value="1"/>
</dbReference>
<evidence type="ECO:0000313" key="13">
    <source>
        <dbReference type="EMBL" id="WAI01524.1"/>
    </source>
</evidence>
<name>A0A9X9T7W6_METOG</name>
<dbReference type="GO" id="GO:0042132">
    <property type="term" value="F:fructose 1,6-bisphosphate 1-phosphatase activity"/>
    <property type="evidence" value="ECO:0007669"/>
    <property type="project" value="UniProtKB-UniRule"/>
</dbReference>
<dbReference type="GO" id="GO:0006002">
    <property type="term" value="P:fructose 6-phosphate metabolic process"/>
    <property type="evidence" value="ECO:0007669"/>
    <property type="project" value="TreeGrafter"/>
</dbReference>
<organism evidence="13 14">
    <name type="scientific">Methanogenium organophilum</name>
    <dbReference type="NCBI Taxonomy" id="2199"/>
    <lineage>
        <taxon>Archaea</taxon>
        <taxon>Methanobacteriati</taxon>
        <taxon>Methanobacteriota</taxon>
        <taxon>Stenosarchaea group</taxon>
        <taxon>Methanomicrobia</taxon>
        <taxon>Methanomicrobiales</taxon>
        <taxon>Methanomicrobiaceae</taxon>
        <taxon>Methanogenium</taxon>
    </lineage>
</organism>
<evidence type="ECO:0000256" key="2">
    <source>
        <dbReference type="ARBA" id="ARBA00005215"/>
    </source>
</evidence>
<dbReference type="InterPro" id="IPR033391">
    <property type="entry name" value="FBPase_N"/>
</dbReference>